<dbReference type="STRING" id="670580.A0A1X6MJM5"/>
<dbReference type="EMBL" id="KZ110613">
    <property type="protein sequence ID" value="OSX56382.1"/>
    <property type="molecule type" value="Genomic_DNA"/>
</dbReference>
<evidence type="ECO:0000256" key="2">
    <source>
        <dbReference type="ARBA" id="ARBA00022723"/>
    </source>
</evidence>
<dbReference type="PROSITE" id="PS00087">
    <property type="entry name" value="SOD_CU_ZN_1"/>
    <property type="match status" value="1"/>
</dbReference>
<comment type="function">
    <text evidence="9">Destroys radicals which are normally produced within the cells and which are toxic to biological systems.</text>
</comment>
<dbReference type="PANTHER" id="PTHR10003">
    <property type="entry name" value="SUPEROXIDE DISMUTASE CU-ZN -RELATED"/>
    <property type="match status" value="1"/>
</dbReference>
<name>A0A1X6MJM5_9APHY</name>
<organism evidence="11 12">
    <name type="scientific">Postia placenta MAD-698-R-SB12</name>
    <dbReference type="NCBI Taxonomy" id="670580"/>
    <lineage>
        <taxon>Eukaryota</taxon>
        <taxon>Fungi</taxon>
        <taxon>Dikarya</taxon>
        <taxon>Basidiomycota</taxon>
        <taxon>Agaricomycotina</taxon>
        <taxon>Agaricomycetes</taxon>
        <taxon>Polyporales</taxon>
        <taxon>Adustoporiaceae</taxon>
        <taxon>Rhodonia</taxon>
    </lineage>
</organism>
<comment type="catalytic activity">
    <reaction evidence="8 9">
        <text>2 superoxide + 2 H(+) = H2O2 + O2</text>
        <dbReference type="Rhea" id="RHEA:20696"/>
        <dbReference type="ChEBI" id="CHEBI:15378"/>
        <dbReference type="ChEBI" id="CHEBI:15379"/>
        <dbReference type="ChEBI" id="CHEBI:16240"/>
        <dbReference type="ChEBI" id="CHEBI:18421"/>
        <dbReference type="EC" id="1.15.1.1"/>
    </reaction>
</comment>
<keyword evidence="7" id="KW-1015">Disulfide bond</keyword>
<keyword evidence="6 9" id="KW-0186">Copper</keyword>
<gene>
    <name evidence="11" type="ORF">POSPLADRAFT_1175111</name>
</gene>
<dbReference type="GO" id="GO:0004784">
    <property type="term" value="F:superoxide dismutase activity"/>
    <property type="evidence" value="ECO:0007669"/>
    <property type="project" value="UniProtKB-EC"/>
</dbReference>
<evidence type="ECO:0000313" key="12">
    <source>
        <dbReference type="Proteomes" id="UP000194127"/>
    </source>
</evidence>
<keyword evidence="12" id="KW-1185">Reference proteome</keyword>
<comment type="similarity">
    <text evidence="1 9">Belongs to the Cu-Zn superoxide dismutase family.</text>
</comment>
<dbReference type="EC" id="1.15.1.1" evidence="9"/>
<comment type="cofactor">
    <cofactor evidence="9">
        <name>Zn(2+)</name>
        <dbReference type="ChEBI" id="CHEBI:29105"/>
    </cofactor>
    <text evidence="9">Binds 1 zinc ion per subunit.</text>
</comment>
<dbReference type="PRINTS" id="PR00068">
    <property type="entry name" value="CUZNDISMTASE"/>
</dbReference>
<dbReference type="RefSeq" id="XP_024333176.1">
    <property type="nucleotide sequence ID" value="XM_024488328.1"/>
</dbReference>
<dbReference type="SUPFAM" id="SSF49329">
    <property type="entry name" value="Cu,Zn superoxide dismutase-like"/>
    <property type="match status" value="1"/>
</dbReference>
<evidence type="ECO:0000256" key="1">
    <source>
        <dbReference type="ARBA" id="ARBA00010457"/>
    </source>
</evidence>
<evidence type="ECO:0000256" key="3">
    <source>
        <dbReference type="ARBA" id="ARBA00022833"/>
    </source>
</evidence>
<dbReference type="InterPro" id="IPR036423">
    <property type="entry name" value="SOD-like_Cu/Zn_dom_sf"/>
</dbReference>
<evidence type="ECO:0000256" key="5">
    <source>
        <dbReference type="ARBA" id="ARBA00023002"/>
    </source>
</evidence>
<dbReference type="Pfam" id="PF00080">
    <property type="entry name" value="Sod_Cu"/>
    <property type="match status" value="1"/>
</dbReference>
<evidence type="ECO:0000256" key="9">
    <source>
        <dbReference type="RuleBase" id="RU000393"/>
    </source>
</evidence>
<evidence type="ECO:0000256" key="8">
    <source>
        <dbReference type="ARBA" id="ARBA00049204"/>
    </source>
</evidence>
<dbReference type="OrthoDB" id="2015551at2759"/>
<dbReference type="InterPro" id="IPR024134">
    <property type="entry name" value="SOD_Cu/Zn_/chaperone"/>
</dbReference>
<dbReference type="InterPro" id="IPR001424">
    <property type="entry name" value="SOD_Cu_Zn_dom"/>
</dbReference>
<dbReference type="GeneID" id="36333277"/>
<evidence type="ECO:0000259" key="10">
    <source>
        <dbReference type="Pfam" id="PF00080"/>
    </source>
</evidence>
<dbReference type="PROSITE" id="PS00332">
    <property type="entry name" value="SOD_CU_ZN_2"/>
    <property type="match status" value="1"/>
</dbReference>
<feature type="domain" description="Superoxide dismutase copper/zinc binding" evidence="10">
    <location>
        <begin position="60"/>
        <end position="194"/>
    </location>
</feature>
<evidence type="ECO:0000256" key="4">
    <source>
        <dbReference type="ARBA" id="ARBA00022862"/>
    </source>
</evidence>
<dbReference type="GO" id="GO:0005507">
    <property type="term" value="F:copper ion binding"/>
    <property type="evidence" value="ECO:0007669"/>
    <property type="project" value="InterPro"/>
</dbReference>
<evidence type="ECO:0000313" key="11">
    <source>
        <dbReference type="EMBL" id="OSX56382.1"/>
    </source>
</evidence>
<dbReference type="AlphaFoldDB" id="A0A1X6MJM5"/>
<evidence type="ECO:0000256" key="7">
    <source>
        <dbReference type="ARBA" id="ARBA00023157"/>
    </source>
</evidence>
<dbReference type="Proteomes" id="UP000194127">
    <property type="component" value="Unassembled WGS sequence"/>
</dbReference>
<protein>
    <recommendedName>
        <fullName evidence="9">Superoxide dismutase [Cu-Zn]</fullName>
        <ecNumber evidence="9">1.15.1.1</ecNumber>
    </recommendedName>
</protein>
<sequence length="198" mass="20012">MDSRYPPRQSKQPLVFTALGTLAAAFLFWAAFLRPSASVPETPFVTKAVAVLQGDFGAGGTVVLTQANLGAPVNVTGRLTGLDPRALRGFHIHTSGDLSSGCASAGAHFNPLGLTHGAPSDVTRHAGDLGNILSDGEGVALFSIEDSVISLNGPTGVVGRAIVLHTGTDDLGRADNDESLKTGNAGARAACGVIGIAG</sequence>
<dbReference type="CDD" id="cd00305">
    <property type="entry name" value="Cu-Zn_Superoxide_Dismutase"/>
    <property type="match status" value="1"/>
</dbReference>
<reference evidence="11 12" key="1">
    <citation type="submission" date="2017-04" db="EMBL/GenBank/DDBJ databases">
        <title>Genome Sequence of the Model Brown-Rot Fungus Postia placenta SB12.</title>
        <authorList>
            <consortium name="DOE Joint Genome Institute"/>
            <person name="Gaskell J."/>
            <person name="Kersten P."/>
            <person name="Larrondo L.F."/>
            <person name="Canessa P."/>
            <person name="Martinez D."/>
            <person name="Hibbett D."/>
            <person name="Schmoll M."/>
            <person name="Kubicek C.P."/>
            <person name="Martinez A.T."/>
            <person name="Yadav J."/>
            <person name="Master E."/>
            <person name="Magnuson J.K."/>
            <person name="James T."/>
            <person name="Yaver D."/>
            <person name="Berka R."/>
            <person name="Labutti K."/>
            <person name="Lipzen A."/>
            <person name="Aerts A."/>
            <person name="Barry K."/>
            <person name="Henrissat B."/>
            <person name="Blanchette R."/>
            <person name="Grigoriev I."/>
            <person name="Cullen D."/>
        </authorList>
    </citation>
    <scope>NUCLEOTIDE SEQUENCE [LARGE SCALE GENOMIC DNA]</scope>
    <source>
        <strain evidence="11 12">MAD-698-R-SB12</strain>
    </source>
</reference>
<keyword evidence="5 9" id="KW-0560">Oxidoreductase</keyword>
<dbReference type="FunFam" id="2.60.40.200:FF:000003">
    <property type="entry name" value="Superoxide dismutase [Cu-Zn], chloroplastic"/>
    <property type="match status" value="1"/>
</dbReference>
<keyword evidence="2 9" id="KW-0479">Metal-binding</keyword>
<proteinExistence type="inferred from homology"/>
<comment type="cofactor">
    <cofactor evidence="9">
        <name>Cu cation</name>
        <dbReference type="ChEBI" id="CHEBI:23378"/>
    </cofactor>
    <text evidence="9">Binds 1 copper ion per subunit.</text>
</comment>
<keyword evidence="3 9" id="KW-0862">Zinc</keyword>
<keyword evidence="4" id="KW-0049">Antioxidant</keyword>
<accession>A0A1X6MJM5</accession>
<dbReference type="Gene3D" id="2.60.40.200">
    <property type="entry name" value="Superoxide dismutase, copper/zinc binding domain"/>
    <property type="match status" value="1"/>
</dbReference>
<evidence type="ECO:0000256" key="6">
    <source>
        <dbReference type="ARBA" id="ARBA00023008"/>
    </source>
</evidence>
<dbReference type="InterPro" id="IPR018152">
    <property type="entry name" value="SOD_Cu/Zn_BS"/>
</dbReference>